<dbReference type="InterPro" id="IPR003439">
    <property type="entry name" value="ABC_transporter-like_ATP-bd"/>
</dbReference>
<dbReference type="PANTHER" id="PTHR43335:SF2">
    <property type="entry name" value="ABC TRANSPORTER, ATP-BINDING PROTEIN"/>
    <property type="match status" value="1"/>
</dbReference>
<keyword evidence="2" id="KW-0813">Transport</keyword>
<reference evidence="4" key="1">
    <citation type="journal article" date="2014" name="Front. Microbiol.">
        <title>High frequency of phylogenetically diverse reductive dehalogenase-homologous genes in deep subseafloor sedimentary metagenomes.</title>
        <authorList>
            <person name="Kawai M."/>
            <person name="Futagami T."/>
            <person name="Toyoda A."/>
            <person name="Takaki Y."/>
            <person name="Nishi S."/>
            <person name="Hori S."/>
            <person name="Arai W."/>
            <person name="Tsubouchi T."/>
            <person name="Morono Y."/>
            <person name="Uchiyama I."/>
            <person name="Ito T."/>
            <person name="Fujiyama A."/>
            <person name="Inagaki F."/>
            <person name="Takami H."/>
        </authorList>
    </citation>
    <scope>NUCLEOTIDE SEQUENCE</scope>
    <source>
        <strain evidence="4">Expedition CK06-06</strain>
    </source>
</reference>
<evidence type="ECO:0000256" key="1">
    <source>
        <dbReference type="ARBA" id="ARBA00005417"/>
    </source>
</evidence>
<evidence type="ECO:0000259" key="3">
    <source>
        <dbReference type="Pfam" id="PF00005"/>
    </source>
</evidence>
<dbReference type="PANTHER" id="PTHR43335">
    <property type="entry name" value="ABC TRANSPORTER, ATP-BINDING PROTEIN"/>
    <property type="match status" value="1"/>
</dbReference>
<dbReference type="GO" id="GO:0016887">
    <property type="term" value="F:ATP hydrolysis activity"/>
    <property type="evidence" value="ECO:0007669"/>
    <property type="project" value="InterPro"/>
</dbReference>
<accession>X0SUP2</accession>
<dbReference type="EMBL" id="BARS01004937">
    <property type="protein sequence ID" value="GAF84908.1"/>
    <property type="molecule type" value="Genomic_DNA"/>
</dbReference>
<sequence length="93" mass="10105">MAPPANQGLEIHHLMKVFDGVQAVDGVSFQVEPGAIFGLLGPNGAGKTTIIRVVMGILGADEGEVRYQGHPITRLESRRFGYLPEERGLYQKT</sequence>
<dbReference type="GO" id="GO:0005524">
    <property type="term" value="F:ATP binding"/>
    <property type="evidence" value="ECO:0007669"/>
    <property type="project" value="InterPro"/>
</dbReference>
<dbReference type="Pfam" id="PF00005">
    <property type="entry name" value="ABC_tran"/>
    <property type="match status" value="1"/>
</dbReference>
<feature type="domain" description="ABC transporter" evidence="3">
    <location>
        <begin position="25"/>
        <end position="90"/>
    </location>
</feature>
<proteinExistence type="inferred from homology"/>
<comment type="similarity">
    <text evidence="1">Belongs to the ABC transporter superfamily.</text>
</comment>
<evidence type="ECO:0000256" key="2">
    <source>
        <dbReference type="ARBA" id="ARBA00022448"/>
    </source>
</evidence>
<evidence type="ECO:0000313" key="4">
    <source>
        <dbReference type="EMBL" id="GAF84908.1"/>
    </source>
</evidence>
<protein>
    <recommendedName>
        <fullName evidence="3">ABC transporter domain-containing protein</fullName>
    </recommendedName>
</protein>
<dbReference type="InterPro" id="IPR027417">
    <property type="entry name" value="P-loop_NTPase"/>
</dbReference>
<name>X0SUP2_9ZZZZ</name>
<feature type="non-terminal residue" evidence="4">
    <location>
        <position position="93"/>
    </location>
</feature>
<dbReference type="AlphaFoldDB" id="X0SUP2"/>
<comment type="caution">
    <text evidence="4">The sequence shown here is derived from an EMBL/GenBank/DDBJ whole genome shotgun (WGS) entry which is preliminary data.</text>
</comment>
<dbReference type="SUPFAM" id="SSF52540">
    <property type="entry name" value="P-loop containing nucleoside triphosphate hydrolases"/>
    <property type="match status" value="1"/>
</dbReference>
<gene>
    <name evidence="4" type="ORF">S01H1_09663</name>
</gene>
<dbReference type="Gene3D" id="3.40.50.300">
    <property type="entry name" value="P-loop containing nucleotide triphosphate hydrolases"/>
    <property type="match status" value="1"/>
</dbReference>
<organism evidence="4">
    <name type="scientific">marine sediment metagenome</name>
    <dbReference type="NCBI Taxonomy" id="412755"/>
    <lineage>
        <taxon>unclassified sequences</taxon>
        <taxon>metagenomes</taxon>
        <taxon>ecological metagenomes</taxon>
    </lineage>
</organism>